<dbReference type="AlphaFoldDB" id="A0A6J7KVL0"/>
<organism evidence="1">
    <name type="scientific">freshwater metagenome</name>
    <dbReference type="NCBI Taxonomy" id="449393"/>
    <lineage>
        <taxon>unclassified sequences</taxon>
        <taxon>metagenomes</taxon>
        <taxon>ecological metagenomes</taxon>
    </lineage>
</organism>
<reference evidence="1" key="1">
    <citation type="submission" date="2020-05" db="EMBL/GenBank/DDBJ databases">
        <authorList>
            <person name="Chiriac C."/>
            <person name="Salcher M."/>
            <person name="Ghai R."/>
            <person name="Kavagutti S V."/>
        </authorList>
    </citation>
    <scope>NUCLEOTIDE SEQUENCE</scope>
</reference>
<dbReference type="EMBL" id="CAFBNE010000073">
    <property type="protein sequence ID" value="CAB4959946.1"/>
    <property type="molecule type" value="Genomic_DNA"/>
</dbReference>
<sequence>MRLSLGRSAAPLAFGLVLAGGLAGCGGATTSITGSTLAPSPTVTVDRKADWTGTDTCAGGGVCAVGDTGPGGGTVFYVANPDESWGNYLEAAPGGWNGTDEDPNAKWCSKGLDSFYLSSGIGSGYANTVEMGIWCDNANVARSYKGGGKSDWFLPSIDELNEFYEQRETVGGFGDGSYWSSSMNLLGDAWCQRFSDGDQSFYGTQRVGRGIRPVRMF</sequence>
<evidence type="ECO:0000313" key="1">
    <source>
        <dbReference type="EMBL" id="CAB4959946.1"/>
    </source>
</evidence>
<protein>
    <submittedName>
        <fullName evidence="1">Unannotated protein</fullName>
    </submittedName>
</protein>
<accession>A0A6J7KVL0</accession>
<gene>
    <name evidence="1" type="ORF">UFOPK3772_02130</name>
</gene>
<name>A0A6J7KVL0_9ZZZZ</name>
<dbReference type="PROSITE" id="PS51257">
    <property type="entry name" value="PROKAR_LIPOPROTEIN"/>
    <property type="match status" value="1"/>
</dbReference>
<proteinExistence type="predicted"/>